<reference evidence="16 17" key="1">
    <citation type="submission" date="2020-11" db="EMBL/GenBank/DDBJ databases">
        <title>Taxonomic investigation of Rahnella spp.</title>
        <authorList>
            <person name="Lee S.D."/>
        </authorList>
    </citation>
    <scope>NUCLEOTIDE SEQUENCE [LARGE SCALE GENOMIC DNA]</scope>
    <source>
        <strain evidence="16 17">SAP-10</strain>
    </source>
</reference>
<keyword evidence="8" id="KW-0119">Carbohydrate metabolism</keyword>
<dbReference type="Proteomes" id="UP000600307">
    <property type="component" value="Unassembled WGS sequence"/>
</dbReference>
<proteinExistence type="inferred from homology"/>
<dbReference type="Gene3D" id="1.10.10.760">
    <property type="entry name" value="E-set domains of sugar-utilizing enzymes"/>
    <property type="match status" value="1"/>
</dbReference>
<dbReference type="InterPro" id="IPR013783">
    <property type="entry name" value="Ig-like_fold"/>
</dbReference>
<dbReference type="SUPFAM" id="SSF51445">
    <property type="entry name" value="(Trans)glycosidases"/>
    <property type="match status" value="1"/>
</dbReference>
<evidence type="ECO:0000256" key="3">
    <source>
        <dbReference type="ARBA" id="ARBA00008061"/>
    </source>
</evidence>
<dbReference type="Gene3D" id="2.60.40.10">
    <property type="entry name" value="Immunoglobulins"/>
    <property type="match status" value="1"/>
</dbReference>
<organism evidence="16 17">
    <name type="scientific">Rahnella victoriana</name>
    <dbReference type="NCBI Taxonomy" id="1510570"/>
    <lineage>
        <taxon>Bacteria</taxon>
        <taxon>Pseudomonadati</taxon>
        <taxon>Pseudomonadota</taxon>
        <taxon>Gammaproteobacteria</taxon>
        <taxon>Enterobacterales</taxon>
        <taxon>Yersiniaceae</taxon>
        <taxon>Rahnella</taxon>
    </lineage>
</organism>
<dbReference type="InterPro" id="IPR044901">
    <property type="entry name" value="Trehalose_TreZ_E-set_sf"/>
</dbReference>
<dbReference type="PANTHER" id="PTHR43651">
    <property type="entry name" value="1,4-ALPHA-GLUCAN-BRANCHING ENZYME"/>
    <property type="match status" value="1"/>
</dbReference>
<dbReference type="Gene3D" id="2.60.40.1180">
    <property type="entry name" value="Golgi alpha-mannosidase II"/>
    <property type="match status" value="1"/>
</dbReference>
<dbReference type="InterPro" id="IPR014756">
    <property type="entry name" value="Ig_E-set"/>
</dbReference>
<evidence type="ECO:0000259" key="15">
    <source>
        <dbReference type="SMART" id="SM00642"/>
    </source>
</evidence>
<evidence type="ECO:0000256" key="5">
    <source>
        <dbReference type="ARBA" id="ARBA00015938"/>
    </source>
</evidence>
<comment type="subcellular location">
    <subcellularLocation>
        <location evidence="1">Cytoplasm</location>
    </subcellularLocation>
</comment>
<evidence type="ECO:0000256" key="6">
    <source>
        <dbReference type="ARBA" id="ARBA00022490"/>
    </source>
</evidence>
<comment type="catalytic activity">
    <reaction evidence="12 14">
        <text>hydrolysis of (1-&gt;4)-alpha-D-glucosidic linkage in 4-alpha-D-[(1-&gt;4)-alpha-D-glucanosyl]n trehalose to yield trehalose and (1-&gt;4)-alpha-D-glucan.</text>
        <dbReference type="EC" id="3.2.1.141"/>
    </reaction>
</comment>
<name>A0ABS0DVU7_9GAMM</name>
<evidence type="ECO:0000256" key="12">
    <source>
        <dbReference type="ARBA" id="ARBA00034013"/>
    </source>
</evidence>
<evidence type="ECO:0000313" key="16">
    <source>
        <dbReference type="EMBL" id="MBF7958006.1"/>
    </source>
</evidence>
<accession>A0ABS0DVU7</accession>
<keyword evidence="7 14" id="KW-0378">Hydrolase</keyword>
<dbReference type="SUPFAM" id="SSF81296">
    <property type="entry name" value="E set domains"/>
    <property type="match status" value="1"/>
</dbReference>
<dbReference type="InterPro" id="IPR017853">
    <property type="entry name" value="GH"/>
</dbReference>
<evidence type="ECO:0000256" key="11">
    <source>
        <dbReference type="ARBA" id="ARBA00033284"/>
    </source>
</evidence>
<protein>
    <recommendedName>
        <fullName evidence="5 13">Malto-oligosyltrehalose trehalohydrolase</fullName>
        <shortName evidence="14">MTHase</shortName>
        <ecNumber evidence="4 13">3.2.1.141</ecNumber>
    </recommendedName>
    <alternativeName>
        <fullName evidence="11 14">4-alpha-D-((1-&gt;4)-alpha-D-glucano)trehalose trehalohydrolase</fullName>
    </alternativeName>
    <alternativeName>
        <fullName evidence="10 14">Maltooligosyl trehalose trehalohydrolase</fullName>
    </alternativeName>
</protein>
<evidence type="ECO:0000256" key="2">
    <source>
        <dbReference type="ARBA" id="ARBA00005199"/>
    </source>
</evidence>
<dbReference type="InterPro" id="IPR013780">
    <property type="entry name" value="Glyco_hydro_b"/>
</dbReference>
<feature type="domain" description="Glycosyl hydrolase family 13 catalytic" evidence="15">
    <location>
        <begin position="117"/>
        <end position="459"/>
    </location>
</feature>
<dbReference type="NCBIfam" id="TIGR02402">
    <property type="entry name" value="trehalose_TreZ"/>
    <property type="match status" value="1"/>
</dbReference>
<evidence type="ECO:0000313" key="17">
    <source>
        <dbReference type="Proteomes" id="UP000600307"/>
    </source>
</evidence>
<sequence>MPHTAFATRWGARFVADGTVHFRVWAPGQQQITLRLSGTDRQMTASEDGWFDTRVTGVSAGEEYQFVLADGTALPDPASRAQTAEVNGPSRVVSSTQYEWQHTRWQGRPWEESVIYELHIGTFTPEGTFTAAAEKLPYLAETGITMIEVMPLAQFGGNRGWGYDGVLLYAPHSAYGTPEAFKAFVDAAHGVGISVVLDIVLNHFGPEGNYLPRLAPAFFDPERMTAWGAGIAYQVDGARQYILDAPLYWLQEYRLDGLRFDAVDQMKDVSEPHILIEIAERIREEITDRPVHLTTEDSRNVTFLHPRNADGNVPLFTAEWNDDFHNAIHVLSTGESHAYYQDFATHPEQLAARALAEGFAYQGEMSPQTGKPRGAVSHRQPPVAFVDFIQNHDQIGNRAHGERLITLAGAERTRLLLAALLLSPHIPLLFMGEEYGETRPFLFFTDFEGELAQAVREGRAREFAGHSGYDQDAVPDPNALSTFEQSTLRWQTCSDPEGQHALSLTRTLLALRQKYIVPLLTPAKGDVGEILQTSEGFLSVRWTFPRGTLSMTLNIGNDNHLLPTLPGDTLFAWPQDAATSAPGSLIVRLSPGAKT</sequence>
<dbReference type="CDD" id="cd02853">
    <property type="entry name" value="E_set_MTHase_like_N"/>
    <property type="match status" value="1"/>
</dbReference>
<evidence type="ECO:0000256" key="4">
    <source>
        <dbReference type="ARBA" id="ARBA00012268"/>
    </source>
</evidence>
<evidence type="ECO:0000256" key="13">
    <source>
        <dbReference type="NCBIfam" id="TIGR02402"/>
    </source>
</evidence>
<evidence type="ECO:0000256" key="9">
    <source>
        <dbReference type="ARBA" id="ARBA00023295"/>
    </source>
</evidence>
<evidence type="ECO:0000256" key="10">
    <source>
        <dbReference type="ARBA" id="ARBA00032057"/>
    </source>
</evidence>
<evidence type="ECO:0000256" key="8">
    <source>
        <dbReference type="ARBA" id="ARBA00023277"/>
    </source>
</evidence>
<dbReference type="InterPro" id="IPR006047">
    <property type="entry name" value="GH13_cat_dom"/>
</dbReference>
<evidence type="ECO:0000256" key="1">
    <source>
        <dbReference type="ARBA" id="ARBA00004496"/>
    </source>
</evidence>
<keyword evidence="17" id="KW-1185">Reference proteome</keyword>
<dbReference type="CDD" id="cd11325">
    <property type="entry name" value="AmyAc_GTHase"/>
    <property type="match status" value="1"/>
</dbReference>
<dbReference type="InterPro" id="IPR012768">
    <property type="entry name" value="Trehalose_TreZ"/>
</dbReference>
<dbReference type="EMBL" id="JADOBH010000005">
    <property type="protein sequence ID" value="MBF7958006.1"/>
    <property type="molecule type" value="Genomic_DNA"/>
</dbReference>
<evidence type="ECO:0000256" key="14">
    <source>
        <dbReference type="PIRNR" id="PIRNR006337"/>
    </source>
</evidence>
<comment type="similarity">
    <text evidence="3 14">Belongs to the glycosyl hydrolase 13 family.</text>
</comment>
<keyword evidence="6" id="KW-0963">Cytoplasm</keyword>
<dbReference type="PANTHER" id="PTHR43651:SF11">
    <property type="entry name" value="MALTO-OLIGOSYLTREHALOSE TREHALOHYDROLASE"/>
    <property type="match status" value="1"/>
</dbReference>
<dbReference type="SMART" id="SM00642">
    <property type="entry name" value="Aamy"/>
    <property type="match status" value="1"/>
</dbReference>
<evidence type="ECO:0000256" key="7">
    <source>
        <dbReference type="ARBA" id="ARBA00022801"/>
    </source>
</evidence>
<gene>
    <name evidence="16" type="primary">treZ</name>
    <name evidence="16" type="ORF">IV431_20830</name>
</gene>
<dbReference type="Pfam" id="PF00128">
    <property type="entry name" value="Alpha-amylase"/>
    <property type="match status" value="1"/>
</dbReference>
<dbReference type="RefSeq" id="WP_119824515.1">
    <property type="nucleotide sequence ID" value="NZ_JADOBH010000005.1"/>
</dbReference>
<comment type="pathway">
    <text evidence="2 14">Glycan biosynthesis; trehalose biosynthesis.</text>
</comment>
<dbReference type="EC" id="3.2.1.141" evidence="4 13"/>
<comment type="caution">
    <text evidence="16">The sequence shown here is derived from an EMBL/GenBank/DDBJ whole genome shotgun (WGS) entry which is preliminary data.</text>
</comment>
<dbReference type="Gene3D" id="3.20.20.80">
    <property type="entry name" value="Glycosidases"/>
    <property type="match status" value="1"/>
</dbReference>
<keyword evidence="9 14" id="KW-0326">Glycosidase</keyword>
<dbReference type="PIRSF" id="PIRSF006337">
    <property type="entry name" value="Trehalose_TreZ"/>
    <property type="match status" value="1"/>
</dbReference>